<organism evidence="9 10">
    <name type="scientific">Streptomyces litchfieldiae</name>
    <dbReference type="NCBI Taxonomy" id="3075543"/>
    <lineage>
        <taxon>Bacteria</taxon>
        <taxon>Bacillati</taxon>
        <taxon>Actinomycetota</taxon>
        <taxon>Actinomycetes</taxon>
        <taxon>Kitasatosporales</taxon>
        <taxon>Streptomycetaceae</taxon>
        <taxon>Streptomyces</taxon>
    </lineage>
</organism>
<dbReference type="Pfam" id="PF05140">
    <property type="entry name" value="ResB"/>
    <property type="match status" value="1"/>
</dbReference>
<evidence type="ECO:0000256" key="5">
    <source>
        <dbReference type="ARBA" id="ARBA00023136"/>
    </source>
</evidence>
<protein>
    <submittedName>
        <fullName evidence="9">Cytochrome c biogenesis protein ResB</fullName>
    </submittedName>
</protein>
<dbReference type="InterPro" id="IPR023494">
    <property type="entry name" value="Cyt_c_bgen_Ccs1/CcsB/ResB"/>
</dbReference>
<dbReference type="Proteomes" id="UP001183246">
    <property type="component" value="Unassembled WGS sequence"/>
</dbReference>
<keyword evidence="2 7" id="KW-0812">Transmembrane</keyword>
<evidence type="ECO:0000313" key="10">
    <source>
        <dbReference type="Proteomes" id="UP001183246"/>
    </source>
</evidence>
<feature type="region of interest" description="Disordered" evidence="6">
    <location>
        <begin position="572"/>
        <end position="624"/>
    </location>
</feature>
<name>A0ABU2MRA0_9ACTN</name>
<comment type="caution">
    <text evidence="9">The sequence shown here is derived from an EMBL/GenBank/DDBJ whole genome shotgun (WGS) entry which is preliminary data.</text>
</comment>
<sequence>MTDDSTTTTRTDESADEATAAAGLSTAPVEESAESGPGPAGGGSFGGTRDPGALGALAWLGREIVGWARWFWRQLTSMRVALILLFLLALASIPGSLIPQDDVDATLAQDFRANNPDLSRFYDRFQLFDVYSSVWFSAIYILLFVSLIGCIVPRSWQFIGQLRGRPPRAPRRLTRMPAHTTWRTDAAPDEVLDAARTLLARRRFRTDRRDDAPGGAHIAAEKGYLREAGNLVFHLALIVMLVAFAAGRLYYSEGGKLVVQGEGFSNTLTQYDDYESGTLFDVDELEPFGFRLNEFHADFSREEIDLATPTEFRADVTYWDAEGNETDTTIEVNDPLHVGDSKVRLLGHGYAPVITVTDGQGQVAFSGPVPFLPQDSALTSTGVIKVSDYLDPQGRPDQLGFQGFFSPTYNIDEVRGPHSTFPEPDLPVLTLNAFHGDLGVNSGIPQNVYQLDTDNMEQLRDENGDLLRFNLVPGQSLELPDGRGTITFERLDQWASFQITTKAGNDWALVSSMAAVLGLAASLLLQRRRVWVRVHRGDDGSTVVEMASLGRNESAKIPEELAALAAALTRHAPMLPEPDTDEDSADESDEDPAEDESADGTEAPNDPARPAETAESAAAEGARP</sequence>
<feature type="compositionally biased region" description="Low complexity" evidence="6">
    <location>
        <begin position="608"/>
        <end position="624"/>
    </location>
</feature>
<evidence type="ECO:0000256" key="1">
    <source>
        <dbReference type="ARBA" id="ARBA00004141"/>
    </source>
</evidence>
<comment type="subcellular location">
    <subcellularLocation>
        <location evidence="1">Membrane</location>
        <topology evidence="1">Multi-pass membrane protein</topology>
    </subcellularLocation>
</comment>
<feature type="transmembrane region" description="Helical" evidence="7">
    <location>
        <begin position="134"/>
        <end position="153"/>
    </location>
</feature>
<evidence type="ECO:0000256" key="3">
    <source>
        <dbReference type="ARBA" id="ARBA00022748"/>
    </source>
</evidence>
<dbReference type="EMBL" id="JAVREL010000005">
    <property type="protein sequence ID" value="MDT0343418.1"/>
    <property type="molecule type" value="Genomic_DNA"/>
</dbReference>
<feature type="domain" description="ResB-like" evidence="8">
    <location>
        <begin position="78"/>
        <end position="561"/>
    </location>
</feature>
<feature type="compositionally biased region" description="Acidic residues" evidence="6">
    <location>
        <begin position="578"/>
        <end position="599"/>
    </location>
</feature>
<keyword evidence="5 7" id="KW-0472">Membrane</keyword>
<dbReference type="PANTHER" id="PTHR31566:SF0">
    <property type="entry name" value="CYTOCHROME C BIOGENESIS PROTEIN CCS1, CHLOROPLASTIC"/>
    <property type="match status" value="1"/>
</dbReference>
<feature type="transmembrane region" description="Helical" evidence="7">
    <location>
        <begin position="231"/>
        <end position="251"/>
    </location>
</feature>
<keyword evidence="4 7" id="KW-1133">Transmembrane helix</keyword>
<feature type="region of interest" description="Disordered" evidence="6">
    <location>
        <begin position="1"/>
        <end position="46"/>
    </location>
</feature>
<evidence type="ECO:0000256" key="4">
    <source>
        <dbReference type="ARBA" id="ARBA00022989"/>
    </source>
</evidence>
<proteinExistence type="predicted"/>
<dbReference type="InterPro" id="IPR007816">
    <property type="entry name" value="ResB-like_domain"/>
</dbReference>
<feature type="transmembrane region" description="Helical" evidence="7">
    <location>
        <begin position="80"/>
        <end position="98"/>
    </location>
</feature>
<reference evidence="10" key="1">
    <citation type="submission" date="2023-07" db="EMBL/GenBank/DDBJ databases">
        <title>30 novel species of actinomycetes from the DSMZ collection.</title>
        <authorList>
            <person name="Nouioui I."/>
        </authorList>
    </citation>
    <scope>NUCLEOTIDE SEQUENCE [LARGE SCALE GENOMIC DNA]</scope>
    <source>
        <strain evidence="10">DSM 44938</strain>
    </source>
</reference>
<evidence type="ECO:0000256" key="6">
    <source>
        <dbReference type="SAM" id="MobiDB-lite"/>
    </source>
</evidence>
<dbReference type="RefSeq" id="WP_311704541.1">
    <property type="nucleotide sequence ID" value="NZ_JAVREL010000005.1"/>
</dbReference>
<evidence type="ECO:0000256" key="2">
    <source>
        <dbReference type="ARBA" id="ARBA00022692"/>
    </source>
</evidence>
<dbReference type="PANTHER" id="PTHR31566">
    <property type="entry name" value="CYTOCHROME C BIOGENESIS PROTEIN CCS1, CHLOROPLASTIC"/>
    <property type="match status" value="1"/>
</dbReference>
<evidence type="ECO:0000259" key="8">
    <source>
        <dbReference type="Pfam" id="PF05140"/>
    </source>
</evidence>
<accession>A0ABU2MRA0</accession>
<keyword evidence="3" id="KW-0201">Cytochrome c-type biogenesis</keyword>
<evidence type="ECO:0000313" key="9">
    <source>
        <dbReference type="EMBL" id="MDT0343418.1"/>
    </source>
</evidence>
<gene>
    <name evidence="9" type="ORF">RM590_12450</name>
</gene>
<evidence type="ECO:0000256" key="7">
    <source>
        <dbReference type="SAM" id="Phobius"/>
    </source>
</evidence>
<keyword evidence="10" id="KW-1185">Reference proteome</keyword>